<dbReference type="GO" id="GO:0035312">
    <property type="term" value="F:5'-3' DNA exonuclease activity"/>
    <property type="evidence" value="ECO:0007669"/>
    <property type="project" value="TreeGrafter"/>
</dbReference>
<dbReference type="CDD" id="cd07438">
    <property type="entry name" value="PHP_HisPPase_AMP"/>
    <property type="match status" value="1"/>
</dbReference>
<dbReference type="HOGENOM" id="CLU_067347_0_0_7"/>
<accession>A1ALS3</accession>
<dbReference type="SMART" id="SM00481">
    <property type="entry name" value="POLIIIAc"/>
    <property type="match status" value="1"/>
</dbReference>
<dbReference type="PANTHER" id="PTHR42924">
    <property type="entry name" value="EXONUCLEASE"/>
    <property type="match status" value="1"/>
</dbReference>
<dbReference type="STRING" id="338966.Ppro_0662"/>
<dbReference type="InterPro" id="IPR052018">
    <property type="entry name" value="PHP_domain"/>
</dbReference>
<dbReference type="InterPro" id="IPR003141">
    <property type="entry name" value="Pol/His_phosphatase_N"/>
</dbReference>
<sequence>MRSMIASTPGYIDLHVHSNCSDGALSPAALVEEAKRLELSTIAIADHDSIVAVDQAAHCAVLRGIELMPAVELSVQYGILKDVHLLGYGVDHTDADFRSTLNAFRQHRERRNEEMLAMINQRLIHEGRMTIALDEVLSHAGDAIGRPHIARALLERGYAKSVEDSFRRYLTPCNVPKNYWPMEEAIPEIRRLGGVSVLAHPTSISQDMAELWRIITELHHLGLDGIEVFNNQAQADEMEFLRRRAEEAGLLLTGGSDYHGIEAGQEMGRGRGGIRFSARLLAPLRERLAQRRLR</sequence>
<name>A1ALS3_PELPD</name>
<dbReference type="EMBL" id="CP000482">
    <property type="protein sequence ID" value="ABK98293.1"/>
    <property type="molecule type" value="Genomic_DNA"/>
</dbReference>
<keyword evidence="3" id="KW-1185">Reference proteome</keyword>
<dbReference type="Proteomes" id="UP000006732">
    <property type="component" value="Chromosome"/>
</dbReference>
<dbReference type="KEGG" id="ppd:Ppro_0662"/>
<dbReference type="Gene3D" id="1.10.150.650">
    <property type="match status" value="1"/>
</dbReference>
<protein>
    <submittedName>
        <fullName evidence="2">PHP C-terminal domain protein</fullName>
    </submittedName>
</protein>
<dbReference type="InterPro" id="IPR004013">
    <property type="entry name" value="PHP_dom"/>
</dbReference>
<proteinExistence type="predicted"/>
<reference evidence="2 3" key="1">
    <citation type="submission" date="2006-10" db="EMBL/GenBank/DDBJ databases">
        <title>Complete sequence of chromosome of Pelobacter propionicus DSM 2379.</title>
        <authorList>
            <consortium name="US DOE Joint Genome Institute"/>
            <person name="Copeland A."/>
            <person name="Lucas S."/>
            <person name="Lapidus A."/>
            <person name="Barry K."/>
            <person name="Detter J.C."/>
            <person name="Glavina del Rio T."/>
            <person name="Hammon N."/>
            <person name="Israni S."/>
            <person name="Dalin E."/>
            <person name="Tice H."/>
            <person name="Pitluck S."/>
            <person name="Saunders E."/>
            <person name="Brettin T."/>
            <person name="Bruce D."/>
            <person name="Han C."/>
            <person name="Tapia R."/>
            <person name="Schmutz J."/>
            <person name="Larimer F."/>
            <person name="Land M."/>
            <person name="Hauser L."/>
            <person name="Kyrpides N."/>
            <person name="Kim E."/>
            <person name="Lovley D."/>
            <person name="Richardson P."/>
        </authorList>
    </citation>
    <scope>NUCLEOTIDE SEQUENCE [LARGE SCALE GENOMIC DNA]</scope>
    <source>
        <strain evidence="3">DSM 2379 / NBRC 103807 / OttBd1</strain>
    </source>
</reference>
<evidence type="ECO:0000313" key="2">
    <source>
        <dbReference type="EMBL" id="ABK98293.1"/>
    </source>
</evidence>
<dbReference type="InterPro" id="IPR016195">
    <property type="entry name" value="Pol/histidinol_Pase-like"/>
</dbReference>
<dbReference type="eggNOG" id="COG0613">
    <property type="taxonomic scope" value="Bacteria"/>
</dbReference>
<dbReference type="SUPFAM" id="SSF89550">
    <property type="entry name" value="PHP domain-like"/>
    <property type="match status" value="1"/>
</dbReference>
<dbReference type="RefSeq" id="WP_011734606.1">
    <property type="nucleotide sequence ID" value="NC_008609.1"/>
</dbReference>
<gene>
    <name evidence="2" type="ordered locus">Ppro_0662</name>
</gene>
<dbReference type="PANTHER" id="PTHR42924:SF3">
    <property type="entry name" value="POLYMERASE_HISTIDINOL PHOSPHATASE N-TERMINAL DOMAIN-CONTAINING PROTEIN"/>
    <property type="match status" value="1"/>
</dbReference>
<feature type="domain" description="Polymerase/histidinol phosphatase N-terminal" evidence="1">
    <location>
        <begin position="12"/>
        <end position="77"/>
    </location>
</feature>
<organism evidence="2 3">
    <name type="scientific">Pelobacter propionicus (strain DSM 2379 / NBRC 103807 / OttBd1)</name>
    <dbReference type="NCBI Taxonomy" id="338966"/>
    <lineage>
        <taxon>Bacteria</taxon>
        <taxon>Pseudomonadati</taxon>
        <taxon>Thermodesulfobacteriota</taxon>
        <taxon>Desulfuromonadia</taxon>
        <taxon>Desulfuromonadales</taxon>
        <taxon>Desulfuromonadaceae</taxon>
        <taxon>Pelobacter</taxon>
    </lineage>
</organism>
<evidence type="ECO:0000313" key="3">
    <source>
        <dbReference type="Proteomes" id="UP000006732"/>
    </source>
</evidence>
<dbReference type="Pfam" id="PF02811">
    <property type="entry name" value="PHP"/>
    <property type="match status" value="1"/>
</dbReference>
<evidence type="ECO:0000259" key="1">
    <source>
        <dbReference type="SMART" id="SM00481"/>
    </source>
</evidence>
<dbReference type="Gene3D" id="3.20.20.140">
    <property type="entry name" value="Metal-dependent hydrolases"/>
    <property type="match status" value="1"/>
</dbReference>
<dbReference type="GO" id="GO:0004534">
    <property type="term" value="F:5'-3' RNA exonuclease activity"/>
    <property type="evidence" value="ECO:0007669"/>
    <property type="project" value="TreeGrafter"/>
</dbReference>
<dbReference type="AlphaFoldDB" id="A1ALS3"/>